<gene>
    <name evidence="3" type="ORF">FOMPIDRAFT_1053232</name>
</gene>
<dbReference type="InterPro" id="IPR004875">
    <property type="entry name" value="DDE_SF_endonuclease_dom"/>
</dbReference>
<sequence>MSAWFDLLHETVTTYDITPDHTYSTDEVGPAEGETEWVMGAQQRGPQYQQHDGVRENITVIETICADGTTVPPAVIFKGKGYQVKWKQNNPANASIGYSVKGWTNGKIGVAWIKEFDRNTAGLDVVIFAVLKRCLGEERDRWERETGEKISKQNFLAIYGRAHLCVMSSDNIHAAFRATGVWPFNPGVVTEEMMAPSKETSCEGSLPIVPATPIWIVAKLLRGLLVLNDLPATSTPDSDDSEGVESEEGGDEPDHTHEHAHGDNKELCHVFEKLSLDQQSHMISDARQTLLNGPLAELVSDKPLPATFLGLNHHTLYPISPPRNMSTDISTIAPQTQKEAYLLTALQESRAHEIALKQRLLHLQAANILNEAYCSKLRGQLAHYEGKKEDTGGKGRLMGDGLPCLLLGEEFYQKVLDHEAWIKREKQAKNARQRMKVNRTQALAEWRRLEDERKAENAARREEWEAEKQAWEVQKADAKVKKIKFTVKRPVLGKLRGPIQKPRAVKRTIDESSDEEESEREGGSDTD</sequence>
<evidence type="ECO:0000313" key="3">
    <source>
        <dbReference type="EMBL" id="EPS96424.1"/>
    </source>
</evidence>
<dbReference type="InParanoid" id="S8FD40"/>
<dbReference type="eggNOG" id="KOG3105">
    <property type="taxonomic scope" value="Eukaryota"/>
</dbReference>
<feature type="compositionally biased region" description="Basic and acidic residues" evidence="1">
    <location>
        <begin position="252"/>
        <end position="262"/>
    </location>
</feature>
<evidence type="ECO:0000259" key="2">
    <source>
        <dbReference type="Pfam" id="PF03184"/>
    </source>
</evidence>
<feature type="region of interest" description="Disordered" evidence="1">
    <location>
        <begin position="496"/>
        <end position="527"/>
    </location>
</feature>
<feature type="compositionally biased region" description="Acidic residues" evidence="1">
    <location>
        <begin position="237"/>
        <end position="251"/>
    </location>
</feature>
<dbReference type="AlphaFoldDB" id="S8FD40"/>
<dbReference type="OrthoDB" id="2800589at2759"/>
<dbReference type="STRING" id="743788.S8FD40"/>
<reference evidence="3 4" key="1">
    <citation type="journal article" date="2012" name="Science">
        <title>The Paleozoic origin of enzymatic lignin decomposition reconstructed from 31 fungal genomes.</title>
        <authorList>
            <person name="Floudas D."/>
            <person name="Binder M."/>
            <person name="Riley R."/>
            <person name="Barry K."/>
            <person name="Blanchette R.A."/>
            <person name="Henrissat B."/>
            <person name="Martinez A.T."/>
            <person name="Otillar R."/>
            <person name="Spatafora J.W."/>
            <person name="Yadav J.S."/>
            <person name="Aerts A."/>
            <person name="Benoit I."/>
            <person name="Boyd A."/>
            <person name="Carlson A."/>
            <person name="Copeland A."/>
            <person name="Coutinho P.M."/>
            <person name="de Vries R.P."/>
            <person name="Ferreira P."/>
            <person name="Findley K."/>
            <person name="Foster B."/>
            <person name="Gaskell J."/>
            <person name="Glotzer D."/>
            <person name="Gorecki P."/>
            <person name="Heitman J."/>
            <person name="Hesse C."/>
            <person name="Hori C."/>
            <person name="Igarashi K."/>
            <person name="Jurgens J.A."/>
            <person name="Kallen N."/>
            <person name="Kersten P."/>
            <person name="Kohler A."/>
            <person name="Kuees U."/>
            <person name="Kumar T.K.A."/>
            <person name="Kuo A."/>
            <person name="LaButti K."/>
            <person name="Larrondo L.F."/>
            <person name="Lindquist E."/>
            <person name="Ling A."/>
            <person name="Lombard V."/>
            <person name="Lucas S."/>
            <person name="Lundell T."/>
            <person name="Martin R."/>
            <person name="McLaughlin D.J."/>
            <person name="Morgenstern I."/>
            <person name="Morin E."/>
            <person name="Murat C."/>
            <person name="Nagy L.G."/>
            <person name="Nolan M."/>
            <person name="Ohm R.A."/>
            <person name="Patyshakuliyeva A."/>
            <person name="Rokas A."/>
            <person name="Ruiz-Duenas F.J."/>
            <person name="Sabat G."/>
            <person name="Salamov A."/>
            <person name="Samejima M."/>
            <person name="Schmutz J."/>
            <person name="Slot J.C."/>
            <person name="St John F."/>
            <person name="Stenlid J."/>
            <person name="Sun H."/>
            <person name="Sun S."/>
            <person name="Syed K."/>
            <person name="Tsang A."/>
            <person name="Wiebenga A."/>
            <person name="Young D."/>
            <person name="Pisabarro A."/>
            <person name="Eastwood D.C."/>
            <person name="Martin F."/>
            <person name="Cullen D."/>
            <person name="Grigoriev I.V."/>
            <person name="Hibbett D.S."/>
        </authorList>
    </citation>
    <scope>NUCLEOTIDE SEQUENCE</scope>
    <source>
        <strain evidence="4">FP-58527</strain>
    </source>
</reference>
<keyword evidence="4" id="KW-1185">Reference proteome</keyword>
<proteinExistence type="predicted"/>
<feature type="domain" description="DDE-1" evidence="2">
    <location>
        <begin position="59"/>
        <end position="121"/>
    </location>
</feature>
<evidence type="ECO:0000256" key="1">
    <source>
        <dbReference type="SAM" id="MobiDB-lite"/>
    </source>
</evidence>
<dbReference type="Pfam" id="PF03184">
    <property type="entry name" value="DDE_1"/>
    <property type="match status" value="1"/>
</dbReference>
<accession>S8FD40</accession>
<organism evidence="3 4">
    <name type="scientific">Fomitopsis schrenkii</name>
    <name type="common">Brown rot fungus</name>
    <dbReference type="NCBI Taxonomy" id="2126942"/>
    <lineage>
        <taxon>Eukaryota</taxon>
        <taxon>Fungi</taxon>
        <taxon>Dikarya</taxon>
        <taxon>Basidiomycota</taxon>
        <taxon>Agaricomycotina</taxon>
        <taxon>Agaricomycetes</taxon>
        <taxon>Polyporales</taxon>
        <taxon>Fomitopsis</taxon>
    </lineage>
</organism>
<protein>
    <recommendedName>
        <fullName evidence="2">DDE-1 domain-containing protein</fullName>
    </recommendedName>
</protein>
<evidence type="ECO:0000313" key="4">
    <source>
        <dbReference type="Proteomes" id="UP000015241"/>
    </source>
</evidence>
<dbReference type="HOGENOM" id="CLU_025150_0_0_1"/>
<dbReference type="Proteomes" id="UP000015241">
    <property type="component" value="Unassembled WGS sequence"/>
</dbReference>
<dbReference type="GO" id="GO:0003676">
    <property type="term" value="F:nucleic acid binding"/>
    <property type="evidence" value="ECO:0007669"/>
    <property type="project" value="InterPro"/>
</dbReference>
<dbReference type="EMBL" id="KE504188">
    <property type="protein sequence ID" value="EPS96424.1"/>
    <property type="molecule type" value="Genomic_DNA"/>
</dbReference>
<feature type="region of interest" description="Disordered" evidence="1">
    <location>
        <begin position="232"/>
        <end position="262"/>
    </location>
</feature>
<name>S8FD40_FOMSC</name>